<evidence type="ECO:0000256" key="1">
    <source>
        <dbReference type="PROSITE-ProRule" id="PRU00339"/>
    </source>
</evidence>
<comment type="caution">
    <text evidence="2">The sequence shown here is derived from an EMBL/GenBank/DDBJ whole genome shotgun (WGS) entry which is preliminary data.</text>
</comment>
<organism evidence="2 3">
    <name type="scientific">Winogradskyella pelagia</name>
    <dbReference type="NCBI Taxonomy" id="2819984"/>
    <lineage>
        <taxon>Bacteria</taxon>
        <taxon>Pseudomonadati</taxon>
        <taxon>Bacteroidota</taxon>
        <taxon>Flavobacteriia</taxon>
        <taxon>Flavobacteriales</taxon>
        <taxon>Flavobacteriaceae</taxon>
        <taxon>Winogradskyella</taxon>
    </lineage>
</organism>
<protein>
    <submittedName>
        <fullName evidence="2">Tetratricopeptide repeat protein</fullName>
    </submittedName>
</protein>
<sequence length="317" mass="36329">MLRYLIPFFIVSFSFSQTVIDNAEMLMDKKQYGIAEEQITEYLQQNPKDLRAVELLGDAYGYQRQWDKAIGKYEFLVKEQPNSANYNYKFGGALAMKAQSVSKFKALGLIGDMKRAFLKTVALDSTHIDAHWALVDYYVTLPGIVGGSYSKALKFADKLQAISPVDGYLAKGYVYEYDDEPELAEKYYRQAIKVGGSITCYNKLSGFYSRQKKPEKAIGNFEQAQKKIQRNALHYQIGKVCADYNIQLDKGEKCLNTYLENFSAKDGVPKEWAYYRLAQIYRHKGDKSKAMEYIDMALSIRSDFKQARIEKNLISNL</sequence>
<dbReference type="Gene3D" id="1.25.40.10">
    <property type="entry name" value="Tetratricopeptide repeat domain"/>
    <property type="match status" value="1"/>
</dbReference>
<dbReference type="PANTHER" id="PTHR12558:SF13">
    <property type="entry name" value="CELL DIVISION CYCLE PROTEIN 27 HOMOLOG"/>
    <property type="match status" value="1"/>
</dbReference>
<feature type="repeat" description="TPR" evidence="1">
    <location>
        <begin position="271"/>
        <end position="304"/>
    </location>
</feature>
<dbReference type="EMBL" id="JAGEVF010000008">
    <property type="protein sequence ID" value="MBO3117273.1"/>
    <property type="molecule type" value="Genomic_DNA"/>
</dbReference>
<dbReference type="Proteomes" id="UP000676776">
    <property type="component" value="Unassembled WGS sequence"/>
</dbReference>
<dbReference type="SMART" id="SM00028">
    <property type="entry name" value="TPR"/>
    <property type="match status" value="3"/>
</dbReference>
<dbReference type="SUPFAM" id="SSF48452">
    <property type="entry name" value="TPR-like"/>
    <property type="match status" value="2"/>
</dbReference>
<gene>
    <name evidence="2" type="ORF">J4050_10970</name>
</gene>
<dbReference type="RefSeq" id="WP_208154629.1">
    <property type="nucleotide sequence ID" value="NZ_JAGEVF010000008.1"/>
</dbReference>
<dbReference type="PROSITE" id="PS50005">
    <property type="entry name" value="TPR"/>
    <property type="match status" value="1"/>
</dbReference>
<keyword evidence="3" id="KW-1185">Reference proteome</keyword>
<evidence type="ECO:0000313" key="3">
    <source>
        <dbReference type="Proteomes" id="UP000676776"/>
    </source>
</evidence>
<dbReference type="InterPro" id="IPR011990">
    <property type="entry name" value="TPR-like_helical_dom_sf"/>
</dbReference>
<dbReference type="InterPro" id="IPR019734">
    <property type="entry name" value="TPR_rpt"/>
</dbReference>
<evidence type="ECO:0000313" key="2">
    <source>
        <dbReference type="EMBL" id="MBO3117273.1"/>
    </source>
</evidence>
<name>A0ABS3T3F1_9FLAO</name>
<proteinExistence type="predicted"/>
<dbReference type="PANTHER" id="PTHR12558">
    <property type="entry name" value="CELL DIVISION CYCLE 16,23,27"/>
    <property type="match status" value="1"/>
</dbReference>
<keyword evidence="1" id="KW-0802">TPR repeat</keyword>
<reference evidence="2 3" key="1">
    <citation type="submission" date="2021-03" db="EMBL/GenBank/DDBJ databases">
        <title>Winogradskyella sp. nov., isolated from costal sediment.</title>
        <authorList>
            <person name="Gao C."/>
        </authorList>
    </citation>
    <scope>NUCLEOTIDE SEQUENCE [LARGE SCALE GENOMIC DNA]</scope>
    <source>
        <strain evidence="2 3">DF17</strain>
    </source>
</reference>
<accession>A0ABS3T3F1</accession>
<dbReference type="Pfam" id="PF13181">
    <property type="entry name" value="TPR_8"/>
    <property type="match status" value="2"/>
</dbReference>
<dbReference type="Pfam" id="PF13432">
    <property type="entry name" value="TPR_16"/>
    <property type="match status" value="1"/>
</dbReference>